<dbReference type="EMBL" id="JACHMJ010000001">
    <property type="protein sequence ID" value="MBB5843731.1"/>
    <property type="molecule type" value="Genomic_DNA"/>
</dbReference>
<dbReference type="RefSeq" id="WP_184236981.1">
    <property type="nucleotide sequence ID" value="NZ_JACHMJ010000001.1"/>
</dbReference>
<keyword evidence="2" id="KW-0966">Cell projection</keyword>
<keyword evidence="1" id="KW-1133">Transmembrane helix</keyword>
<keyword evidence="3" id="KW-1185">Reference proteome</keyword>
<evidence type="ECO:0000313" key="2">
    <source>
        <dbReference type="EMBL" id="MBB5843731.1"/>
    </source>
</evidence>
<evidence type="ECO:0000256" key="1">
    <source>
        <dbReference type="SAM" id="Phobius"/>
    </source>
</evidence>
<feature type="transmembrane region" description="Helical" evidence="1">
    <location>
        <begin position="111"/>
        <end position="134"/>
    </location>
</feature>
<protein>
    <submittedName>
        <fullName evidence="2">Flagellar biosynthesis component FlhA</fullName>
    </submittedName>
</protein>
<keyword evidence="2" id="KW-0969">Cilium</keyword>
<feature type="transmembrane region" description="Helical" evidence="1">
    <location>
        <begin position="12"/>
        <end position="31"/>
    </location>
</feature>
<feature type="transmembrane region" description="Helical" evidence="1">
    <location>
        <begin position="43"/>
        <end position="66"/>
    </location>
</feature>
<name>A0A841APP3_9MICO</name>
<proteinExistence type="predicted"/>
<dbReference type="Proteomes" id="UP000536685">
    <property type="component" value="Unassembled WGS sequence"/>
</dbReference>
<keyword evidence="1" id="KW-0472">Membrane</keyword>
<organism evidence="2 3">
    <name type="scientific">Conyzicola lurida</name>
    <dbReference type="NCBI Taxonomy" id="1172621"/>
    <lineage>
        <taxon>Bacteria</taxon>
        <taxon>Bacillati</taxon>
        <taxon>Actinomycetota</taxon>
        <taxon>Actinomycetes</taxon>
        <taxon>Micrococcales</taxon>
        <taxon>Microbacteriaceae</taxon>
        <taxon>Conyzicola</taxon>
    </lineage>
</organism>
<accession>A0A841APP3</accession>
<reference evidence="2 3" key="1">
    <citation type="submission" date="2020-08" db="EMBL/GenBank/DDBJ databases">
        <title>Sequencing the genomes of 1000 actinobacteria strains.</title>
        <authorList>
            <person name="Klenk H.-P."/>
        </authorList>
    </citation>
    <scope>NUCLEOTIDE SEQUENCE [LARGE SCALE GENOMIC DNA]</scope>
    <source>
        <strain evidence="2 3">DSM 105784</strain>
    </source>
</reference>
<keyword evidence="2" id="KW-0282">Flagellum</keyword>
<comment type="caution">
    <text evidence="2">The sequence shown here is derived from an EMBL/GenBank/DDBJ whole genome shotgun (WGS) entry which is preliminary data.</text>
</comment>
<gene>
    <name evidence="2" type="ORF">HD599_002054</name>
</gene>
<feature type="transmembrane region" description="Helical" evidence="1">
    <location>
        <begin position="87"/>
        <end position="105"/>
    </location>
</feature>
<evidence type="ECO:0000313" key="3">
    <source>
        <dbReference type="Proteomes" id="UP000536685"/>
    </source>
</evidence>
<sequence>MTLEERQSWIQLVVSVVLYGVYVAVILRQAASMPLVDVDYVPAMLWTIGGAIVTAIVVSIAVGIVTPRSDQKKDVRDRDIARVGDRVGQSFLVIGTLGALLLAIVEADYFYIANALYLGFALSTVLGSITRVVIYRRGF</sequence>
<dbReference type="AlphaFoldDB" id="A0A841APP3"/>
<keyword evidence="1" id="KW-0812">Transmembrane</keyword>